<dbReference type="InterPro" id="IPR036390">
    <property type="entry name" value="WH_DNA-bd_sf"/>
</dbReference>
<dbReference type="Gene3D" id="1.10.10.10">
    <property type="entry name" value="Winged helix-like DNA-binding domain superfamily/Winged helix DNA-binding domain"/>
    <property type="match status" value="1"/>
</dbReference>
<reference evidence="3" key="1">
    <citation type="journal article" date="2019" name="Int. J. Syst. Evol. Microbiol.">
        <title>The Global Catalogue of Microorganisms (GCM) 10K type strain sequencing project: providing services to taxonomists for standard genome sequencing and annotation.</title>
        <authorList>
            <consortium name="The Broad Institute Genomics Platform"/>
            <consortium name="The Broad Institute Genome Sequencing Center for Infectious Disease"/>
            <person name="Wu L."/>
            <person name="Ma J."/>
        </authorList>
    </citation>
    <scope>NUCLEOTIDE SEQUENCE [LARGE SCALE GENOMIC DNA]</scope>
    <source>
        <strain evidence="3">JCM 13850</strain>
    </source>
</reference>
<evidence type="ECO:0000313" key="2">
    <source>
        <dbReference type="EMBL" id="GAA2169305.1"/>
    </source>
</evidence>
<dbReference type="PANTHER" id="PTHR33164">
    <property type="entry name" value="TRANSCRIPTIONAL REGULATOR, MARR FAMILY"/>
    <property type="match status" value="1"/>
</dbReference>
<name>A0ABP5MCB4_9ACTN</name>
<keyword evidence="3" id="KW-1185">Reference proteome</keyword>
<dbReference type="InterPro" id="IPR039422">
    <property type="entry name" value="MarR/SlyA-like"/>
</dbReference>
<evidence type="ECO:0000259" key="1">
    <source>
        <dbReference type="PROSITE" id="PS50995"/>
    </source>
</evidence>
<dbReference type="PANTHER" id="PTHR33164:SF104">
    <property type="entry name" value="TRANSCRIPTIONAL REGULATORY PROTEIN"/>
    <property type="match status" value="1"/>
</dbReference>
<dbReference type="SUPFAM" id="SSF46785">
    <property type="entry name" value="Winged helix' DNA-binding domain"/>
    <property type="match status" value="1"/>
</dbReference>
<gene>
    <name evidence="2" type="ORF">GCM10009727_92070</name>
</gene>
<dbReference type="RefSeq" id="WP_344283826.1">
    <property type="nucleotide sequence ID" value="NZ_BAAAMR010000171.1"/>
</dbReference>
<sequence>MRDDDGGPRDEVDELAAAWRRDGLGEDVIAMLEVSKRASRIGALVQQALRGELADLGLTYAEFEVLTVLTRAGEPYRLRPSELTRSAFLTSGGTSNVLQRLQKAGHIEREANTGDARSRFVQLTPDGLRVTALALDASARAHREAMAGVPEAAVRDAADALRDVLLVIGKRRFR</sequence>
<dbReference type="InterPro" id="IPR036388">
    <property type="entry name" value="WH-like_DNA-bd_sf"/>
</dbReference>
<accession>A0ABP5MCB4</accession>
<dbReference type="InterPro" id="IPR000835">
    <property type="entry name" value="HTH_MarR-typ"/>
</dbReference>
<dbReference type="PROSITE" id="PS50995">
    <property type="entry name" value="HTH_MARR_2"/>
    <property type="match status" value="1"/>
</dbReference>
<comment type="caution">
    <text evidence="2">The sequence shown here is derived from an EMBL/GenBank/DDBJ whole genome shotgun (WGS) entry which is preliminary data.</text>
</comment>
<dbReference type="EMBL" id="BAAAMR010000171">
    <property type="protein sequence ID" value="GAA2169305.1"/>
    <property type="molecule type" value="Genomic_DNA"/>
</dbReference>
<dbReference type="Proteomes" id="UP001501020">
    <property type="component" value="Unassembled WGS sequence"/>
</dbReference>
<dbReference type="SMART" id="SM00347">
    <property type="entry name" value="HTH_MARR"/>
    <property type="match status" value="1"/>
</dbReference>
<organism evidence="2 3">
    <name type="scientific">Actinomadura napierensis</name>
    <dbReference type="NCBI Taxonomy" id="267854"/>
    <lineage>
        <taxon>Bacteria</taxon>
        <taxon>Bacillati</taxon>
        <taxon>Actinomycetota</taxon>
        <taxon>Actinomycetes</taxon>
        <taxon>Streptosporangiales</taxon>
        <taxon>Thermomonosporaceae</taxon>
        <taxon>Actinomadura</taxon>
    </lineage>
</organism>
<protein>
    <submittedName>
        <fullName evidence="2">MarR family transcriptional regulator</fullName>
    </submittedName>
</protein>
<dbReference type="Pfam" id="PF12802">
    <property type="entry name" value="MarR_2"/>
    <property type="match status" value="1"/>
</dbReference>
<evidence type="ECO:0000313" key="3">
    <source>
        <dbReference type="Proteomes" id="UP001501020"/>
    </source>
</evidence>
<proteinExistence type="predicted"/>
<feature type="domain" description="HTH marR-type" evidence="1">
    <location>
        <begin position="25"/>
        <end position="170"/>
    </location>
</feature>